<organism evidence="3 4">
    <name type="scientific">Planktothrix serta PCC 8927</name>
    <dbReference type="NCBI Taxonomy" id="671068"/>
    <lineage>
        <taxon>Bacteria</taxon>
        <taxon>Bacillati</taxon>
        <taxon>Cyanobacteriota</taxon>
        <taxon>Cyanophyceae</taxon>
        <taxon>Oscillatoriophycideae</taxon>
        <taxon>Oscillatoriales</taxon>
        <taxon>Microcoleaceae</taxon>
        <taxon>Planktothrix</taxon>
    </lineage>
</organism>
<dbReference type="AlphaFoldDB" id="A0A7Z9C3A3"/>
<feature type="domain" description="ATPase AAA-type core" evidence="2">
    <location>
        <begin position="47"/>
        <end position="366"/>
    </location>
</feature>
<evidence type="ECO:0000313" key="4">
    <source>
        <dbReference type="Proteomes" id="UP000184550"/>
    </source>
</evidence>
<evidence type="ECO:0000256" key="1">
    <source>
        <dbReference type="SAM" id="MobiDB-lite"/>
    </source>
</evidence>
<name>A0A7Z9C3A3_9CYAN</name>
<reference evidence="3" key="1">
    <citation type="submission" date="2019-10" db="EMBL/GenBank/DDBJ databases">
        <authorList>
            <consortium name="Genoscope - CEA"/>
            <person name="William W."/>
        </authorList>
    </citation>
    <scope>NUCLEOTIDE SEQUENCE [LARGE SCALE GENOMIC DNA]</scope>
    <source>
        <strain evidence="3">BBR_PRJEB10992</strain>
    </source>
</reference>
<feature type="compositionally biased region" description="Polar residues" evidence="1">
    <location>
        <begin position="434"/>
        <end position="450"/>
    </location>
</feature>
<dbReference type="PANTHER" id="PTHR40396">
    <property type="entry name" value="ATPASE-LIKE PROTEIN"/>
    <property type="match status" value="1"/>
</dbReference>
<dbReference type="GO" id="GO:0016887">
    <property type="term" value="F:ATP hydrolysis activity"/>
    <property type="evidence" value="ECO:0007669"/>
    <property type="project" value="InterPro"/>
</dbReference>
<gene>
    <name evidence="3" type="ORF">PL8927_820080</name>
</gene>
<evidence type="ECO:0000259" key="2">
    <source>
        <dbReference type="Pfam" id="PF13304"/>
    </source>
</evidence>
<proteinExistence type="predicted"/>
<dbReference type="EMBL" id="CZCU02000160">
    <property type="protein sequence ID" value="VXD24496.1"/>
    <property type="molecule type" value="Genomic_DNA"/>
</dbReference>
<dbReference type="RefSeq" id="WP_231506130.1">
    <property type="nucleotide sequence ID" value="NZ_LR734882.1"/>
</dbReference>
<dbReference type="SUPFAM" id="SSF52540">
    <property type="entry name" value="P-loop containing nucleoside triphosphate hydrolases"/>
    <property type="match status" value="1"/>
</dbReference>
<sequence>MLIEFRVANYISIGEEQVLSLVPAPKQKEHSENIIQRGKHQALNAVAIYGANASGKSNLLKAMGILGKLINFSARFSSTTKLPYDPFLLREDWINKPTFFEIVFLIAEDRYRYGVEFNQNQIVSEWLFRKSIGREVNLFQRSQDIIDVSSDLKASSTIIDAAIEATKDNGLFLSTCDMLNIEEAKNIIHWFDKYTIIDGLNTDHEAIKTISLWENQEYRQKIKEYFTSLNLGIIDLEVQGQDFDPLELSEKIPDEFKNFLINELTGAKKYTVYSTHRIYDSQYQETQKSIAWELNKHESPGTQKIFNLSGPILWTLMNGGLLIIDEIEGKLHPIMTLHTISMFLNKKTNPNQAQLIFATHDTNLLSYAKFRRDQIYFTEKNHWESTEFYSLSDFIYRGKNNTISEKERPDRDKEKRYFEGRYGAIPVLPKPDQDSCNSNSVSLKSNGKKR</sequence>
<dbReference type="InterPro" id="IPR003959">
    <property type="entry name" value="ATPase_AAA_core"/>
</dbReference>
<keyword evidence="4" id="KW-1185">Reference proteome</keyword>
<dbReference type="PANTHER" id="PTHR40396:SF1">
    <property type="entry name" value="ATPASE AAA-TYPE CORE DOMAIN-CONTAINING PROTEIN"/>
    <property type="match status" value="1"/>
</dbReference>
<accession>A0A7Z9C3A3</accession>
<evidence type="ECO:0000313" key="3">
    <source>
        <dbReference type="EMBL" id="VXD24496.1"/>
    </source>
</evidence>
<comment type="caution">
    <text evidence="3">The sequence shown here is derived from an EMBL/GenBank/DDBJ whole genome shotgun (WGS) entry which is preliminary data.</text>
</comment>
<dbReference type="Pfam" id="PF13304">
    <property type="entry name" value="AAA_21"/>
    <property type="match status" value="1"/>
</dbReference>
<dbReference type="GO" id="GO:0005524">
    <property type="term" value="F:ATP binding"/>
    <property type="evidence" value="ECO:0007669"/>
    <property type="project" value="InterPro"/>
</dbReference>
<dbReference type="Proteomes" id="UP000184550">
    <property type="component" value="Unassembled WGS sequence"/>
</dbReference>
<dbReference type="Gene3D" id="3.40.50.300">
    <property type="entry name" value="P-loop containing nucleotide triphosphate hydrolases"/>
    <property type="match status" value="1"/>
</dbReference>
<feature type="region of interest" description="Disordered" evidence="1">
    <location>
        <begin position="425"/>
        <end position="450"/>
    </location>
</feature>
<dbReference type="InterPro" id="IPR027417">
    <property type="entry name" value="P-loop_NTPase"/>
</dbReference>
<protein>
    <submittedName>
        <fullName evidence="3">RloA</fullName>
    </submittedName>
</protein>